<gene>
    <name evidence="2" type="ORF">HAX54_050417</name>
</gene>
<evidence type="ECO:0000256" key="1">
    <source>
        <dbReference type="SAM" id="Phobius"/>
    </source>
</evidence>
<dbReference type="EMBL" id="JACEIK010000088">
    <property type="protein sequence ID" value="MCD7449204.1"/>
    <property type="molecule type" value="Genomic_DNA"/>
</dbReference>
<evidence type="ECO:0000313" key="2">
    <source>
        <dbReference type="EMBL" id="MCD7449204.1"/>
    </source>
</evidence>
<keyword evidence="1" id="KW-1133">Transmembrane helix</keyword>
<proteinExistence type="predicted"/>
<name>A0ABS8RRE8_DATST</name>
<keyword evidence="1" id="KW-0472">Membrane</keyword>
<feature type="non-terminal residue" evidence="2">
    <location>
        <position position="151"/>
    </location>
</feature>
<sequence>QEPGVESVFEGWTTGRNPKGKRVCVLCDMAAQPHMEAHDEPMFPCKKPCNTDGLSRQPYIRACSVGSSFYSSIIYTLKAGGLGGCLVVCFGELLCLAYVAGWLCIYKLVIWLRHRWMVRHLGYRTCVGSRNQIVDEFGLSIEKLGIELDKN</sequence>
<protein>
    <submittedName>
        <fullName evidence="2">Uncharacterized protein</fullName>
    </submittedName>
</protein>
<comment type="caution">
    <text evidence="2">The sequence shown here is derived from an EMBL/GenBank/DDBJ whole genome shotgun (WGS) entry which is preliminary data.</text>
</comment>
<feature type="transmembrane region" description="Helical" evidence="1">
    <location>
        <begin position="81"/>
        <end position="109"/>
    </location>
</feature>
<keyword evidence="3" id="KW-1185">Reference proteome</keyword>
<keyword evidence="1" id="KW-0812">Transmembrane</keyword>
<reference evidence="2 3" key="1">
    <citation type="journal article" date="2021" name="BMC Genomics">
        <title>Datura genome reveals duplications of psychoactive alkaloid biosynthetic genes and high mutation rate following tissue culture.</title>
        <authorList>
            <person name="Rajewski A."/>
            <person name="Carter-House D."/>
            <person name="Stajich J."/>
            <person name="Litt A."/>
        </authorList>
    </citation>
    <scope>NUCLEOTIDE SEQUENCE [LARGE SCALE GENOMIC DNA]</scope>
    <source>
        <strain evidence="2">AR-01</strain>
    </source>
</reference>
<dbReference type="Proteomes" id="UP000823775">
    <property type="component" value="Unassembled WGS sequence"/>
</dbReference>
<evidence type="ECO:0000313" key="3">
    <source>
        <dbReference type="Proteomes" id="UP000823775"/>
    </source>
</evidence>
<feature type="non-terminal residue" evidence="2">
    <location>
        <position position="1"/>
    </location>
</feature>
<accession>A0ABS8RRE8</accession>
<organism evidence="2 3">
    <name type="scientific">Datura stramonium</name>
    <name type="common">Jimsonweed</name>
    <name type="synonym">Common thornapple</name>
    <dbReference type="NCBI Taxonomy" id="4076"/>
    <lineage>
        <taxon>Eukaryota</taxon>
        <taxon>Viridiplantae</taxon>
        <taxon>Streptophyta</taxon>
        <taxon>Embryophyta</taxon>
        <taxon>Tracheophyta</taxon>
        <taxon>Spermatophyta</taxon>
        <taxon>Magnoliopsida</taxon>
        <taxon>eudicotyledons</taxon>
        <taxon>Gunneridae</taxon>
        <taxon>Pentapetalae</taxon>
        <taxon>asterids</taxon>
        <taxon>lamiids</taxon>
        <taxon>Solanales</taxon>
        <taxon>Solanaceae</taxon>
        <taxon>Solanoideae</taxon>
        <taxon>Datureae</taxon>
        <taxon>Datura</taxon>
    </lineage>
</organism>